<dbReference type="PRINTS" id="PR00111">
    <property type="entry name" value="ABHYDROLASE"/>
</dbReference>
<dbReference type="GO" id="GO:0006654">
    <property type="term" value="P:phosphatidic acid biosynthetic process"/>
    <property type="evidence" value="ECO:0007669"/>
    <property type="project" value="TreeGrafter"/>
</dbReference>
<evidence type="ECO:0000256" key="1">
    <source>
        <dbReference type="ARBA" id="ARBA00038097"/>
    </source>
</evidence>
<feature type="domain" description="AB hydrolase-1" evidence="2">
    <location>
        <begin position="77"/>
        <end position="205"/>
    </location>
</feature>
<dbReference type="AlphaFoldDB" id="A0A5E4M538"/>
<evidence type="ECO:0000313" key="4">
    <source>
        <dbReference type="Proteomes" id="UP000325440"/>
    </source>
</evidence>
<name>A0A5E4M538_9HEMI</name>
<dbReference type="InterPro" id="IPR000073">
    <property type="entry name" value="AB_hydrolase_1"/>
</dbReference>
<proteinExistence type="inferred from homology"/>
<dbReference type="GO" id="GO:0005739">
    <property type="term" value="C:mitochondrion"/>
    <property type="evidence" value="ECO:0007669"/>
    <property type="project" value="TreeGrafter"/>
</dbReference>
<dbReference type="Pfam" id="PF00561">
    <property type="entry name" value="Abhydrolase_1"/>
    <property type="match status" value="1"/>
</dbReference>
<dbReference type="PANTHER" id="PTHR42886">
    <property type="entry name" value="RE40534P-RELATED"/>
    <property type="match status" value="1"/>
</dbReference>
<sequence length="327" mass="37865">MTQITDLEALSIYKGCSFWSWFSWSSMSWKYLQEAERKLLAYVKSSYRTRYVNLGPVVEQEDKIWTLEVNTDKRETPIVLLHGFAAGIGLWCMNIDQISNNCRPVYAMDLLGFGRSSRPQFSKDPEQVEVQYVNAIEKWRSEIKLDKFILLGHSFGGYLATAYSIQHPERVHHLILADPWGFPEENKDIKNKIPWWAKGIFYALKSLNPLWPVRFAGPYGQWLVTNLRSDVLKKYEPVLGEQSIVVGEYIFQCNSQRATGESAFISLVTGFGWAKNPMIKRLEYLDKRVPITFIYGKNTWMDKSVGEIVKKERANSFVHIEVNIEVL</sequence>
<dbReference type="Proteomes" id="UP000325440">
    <property type="component" value="Unassembled WGS sequence"/>
</dbReference>
<gene>
    <name evidence="3" type="ORF">CINCED_3A001172</name>
</gene>
<keyword evidence="4" id="KW-1185">Reference proteome</keyword>
<dbReference type="GO" id="GO:0042171">
    <property type="term" value="F:lysophosphatidic acid acyltransferase activity"/>
    <property type="evidence" value="ECO:0007669"/>
    <property type="project" value="TreeGrafter"/>
</dbReference>
<dbReference type="GO" id="GO:0005811">
    <property type="term" value="C:lipid droplet"/>
    <property type="evidence" value="ECO:0007669"/>
    <property type="project" value="TreeGrafter"/>
</dbReference>
<accession>A0A5E4M538</accession>
<evidence type="ECO:0000259" key="2">
    <source>
        <dbReference type="Pfam" id="PF00561"/>
    </source>
</evidence>
<reference evidence="3 4" key="1">
    <citation type="submission" date="2019-08" db="EMBL/GenBank/DDBJ databases">
        <authorList>
            <person name="Alioto T."/>
            <person name="Alioto T."/>
            <person name="Gomez Garrido J."/>
        </authorList>
    </citation>
    <scope>NUCLEOTIDE SEQUENCE [LARGE SCALE GENOMIC DNA]</scope>
</reference>
<protein>
    <recommendedName>
        <fullName evidence="2">AB hydrolase-1 domain-containing protein</fullName>
    </recommendedName>
</protein>
<organism evidence="3 4">
    <name type="scientific">Cinara cedri</name>
    <dbReference type="NCBI Taxonomy" id="506608"/>
    <lineage>
        <taxon>Eukaryota</taxon>
        <taxon>Metazoa</taxon>
        <taxon>Ecdysozoa</taxon>
        <taxon>Arthropoda</taxon>
        <taxon>Hexapoda</taxon>
        <taxon>Insecta</taxon>
        <taxon>Pterygota</taxon>
        <taxon>Neoptera</taxon>
        <taxon>Paraneoptera</taxon>
        <taxon>Hemiptera</taxon>
        <taxon>Sternorrhyncha</taxon>
        <taxon>Aphidomorpha</taxon>
        <taxon>Aphidoidea</taxon>
        <taxon>Aphididae</taxon>
        <taxon>Lachninae</taxon>
        <taxon>Cinara</taxon>
    </lineage>
</organism>
<dbReference type="GO" id="GO:0052689">
    <property type="term" value="F:carboxylic ester hydrolase activity"/>
    <property type="evidence" value="ECO:0007669"/>
    <property type="project" value="TreeGrafter"/>
</dbReference>
<dbReference type="PANTHER" id="PTHR42886:SF29">
    <property type="entry name" value="PUMMELIG, ISOFORM A"/>
    <property type="match status" value="1"/>
</dbReference>
<dbReference type="Gene3D" id="3.40.50.1820">
    <property type="entry name" value="alpha/beta hydrolase"/>
    <property type="match status" value="1"/>
</dbReference>
<comment type="similarity">
    <text evidence="1">Belongs to the peptidase S33 family. ABHD4/ABHD5 subfamily.</text>
</comment>
<dbReference type="SUPFAM" id="SSF53474">
    <property type="entry name" value="alpha/beta-Hydrolases"/>
    <property type="match status" value="1"/>
</dbReference>
<dbReference type="InterPro" id="IPR029058">
    <property type="entry name" value="AB_hydrolase_fold"/>
</dbReference>
<dbReference type="EMBL" id="CABPRJ010000030">
    <property type="protein sequence ID" value="VVC26344.1"/>
    <property type="molecule type" value="Genomic_DNA"/>
</dbReference>
<evidence type="ECO:0000313" key="3">
    <source>
        <dbReference type="EMBL" id="VVC26344.1"/>
    </source>
</evidence>
<dbReference type="GO" id="GO:0055088">
    <property type="term" value="P:lipid homeostasis"/>
    <property type="evidence" value="ECO:0007669"/>
    <property type="project" value="TreeGrafter"/>
</dbReference>